<evidence type="ECO:0000313" key="11">
    <source>
        <dbReference type="Proteomes" id="UP000694866"/>
    </source>
</evidence>
<keyword evidence="11" id="KW-1185">Reference proteome</keyword>
<evidence type="ECO:0000256" key="1">
    <source>
        <dbReference type="ARBA" id="ARBA00004651"/>
    </source>
</evidence>
<dbReference type="Pfam" id="PF02949">
    <property type="entry name" value="7tm_6"/>
    <property type="match status" value="1"/>
</dbReference>
<dbReference type="OrthoDB" id="6617147at2759"/>
<evidence type="ECO:0000256" key="10">
    <source>
        <dbReference type="RuleBase" id="RU351113"/>
    </source>
</evidence>
<protein>
    <recommendedName>
        <fullName evidence="10">Odorant receptor</fullName>
    </recommendedName>
</protein>
<keyword evidence="6 10" id="KW-1133">Transmembrane helix</keyword>
<dbReference type="AlphaFoldDB" id="A0A9R1U1E5"/>
<accession>A0A9R1U1E5</accession>
<dbReference type="PANTHER" id="PTHR21137">
    <property type="entry name" value="ODORANT RECEPTOR"/>
    <property type="match status" value="1"/>
</dbReference>
<comment type="caution">
    <text evidence="10">Lacks conserved residue(s) required for the propagation of feature annotation.</text>
</comment>
<sequence>MKKADIFNDGYYKRNRILMTFFGLWPEYPQSQMIFIQFCVLMLLLSIMLPQYAFICKMYKNIDELTAGLVEDMIVMLGITYYYVFATNMDWVRFTINNMRKDWKTMERSSTIRIMHTYGKKGYSTTTFYLVMLYTATCLYILLPMQAIISDVITAANQSESKLLIVKADYMIYGININNHYAAMLIHQLFEAVLLMSLIMTISTFMLIVVEHCCGLFVAVGELLQHVKGEFSTEQQDRIIFEAVEVHQRALTWADFIESLSTVMYGVLVLISMISISITGLQLIIRFNEPTEAVRFVACIGGQLVHLLFISIPGQEIYDHSIRLSMEIYNCNWFEVSPKAKKSILMMLMNSAKPVYLTAGKFYVLSLESYGKVLKASFSFLTMMRSSR</sequence>
<dbReference type="GO" id="GO:0005549">
    <property type="term" value="F:odorant binding"/>
    <property type="evidence" value="ECO:0007669"/>
    <property type="project" value="InterPro"/>
</dbReference>
<comment type="subcellular location">
    <subcellularLocation>
        <location evidence="1 10">Cell membrane</location>
        <topology evidence="1 10">Multi-pass membrane protein</topology>
    </subcellularLocation>
</comment>
<comment type="similarity">
    <text evidence="10">Belongs to the insect chemoreceptor superfamily. Heteromeric odorant receptor channel (TC 1.A.69) family.</text>
</comment>
<feature type="transmembrane region" description="Helical" evidence="10">
    <location>
        <begin position="65"/>
        <end position="84"/>
    </location>
</feature>
<evidence type="ECO:0000256" key="6">
    <source>
        <dbReference type="ARBA" id="ARBA00022989"/>
    </source>
</evidence>
<dbReference type="Proteomes" id="UP000694866">
    <property type="component" value="Unplaced"/>
</dbReference>
<keyword evidence="9 10" id="KW-0807">Transducer</keyword>
<proteinExistence type="inferred from homology"/>
<feature type="transmembrane region" description="Helical" evidence="10">
    <location>
        <begin position="263"/>
        <end position="285"/>
    </location>
</feature>
<dbReference type="RefSeq" id="XP_011305516.1">
    <property type="nucleotide sequence ID" value="XM_011307214.1"/>
</dbReference>
<keyword evidence="7 10" id="KW-0472">Membrane</keyword>
<evidence type="ECO:0000256" key="5">
    <source>
        <dbReference type="ARBA" id="ARBA00022725"/>
    </source>
</evidence>
<gene>
    <name evidence="12" type="primary">LOC105267996</name>
</gene>
<name>A0A9R1U1E5_9HYME</name>
<evidence type="ECO:0000256" key="7">
    <source>
        <dbReference type="ARBA" id="ARBA00023136"/>
    </source>
</evidence>
<evidence type="ECO:0000256" key="9">
    <source>
        <dbReference type="ARBA" id="ARBA00023224"/>
    </source>
</evidence>
<dbReference type="GO" id="GO:0005886">
    <property type="term" value="C:plasma membrane"/>
    <property type="evidence" value="ECO:0007669"/>
    <property type="project" value="UniProtKB-SubCell"/>
</dbReference>
<keyword evidence="4 10" id="KW-0812">Transmembrane</keyword>
<evidence type="ECO:0000256" key="3">
    <source>
        <dbReference type="ARBA" id="ARBA00022606"/>
    </source>
</evidence>
<evidence type="ECO:0000256" key="2">
    <source>
        <dbReference type="ARBA" id="ARBA00022475"/>
    </source>
</evidence>
<dbReference type="GeneID" id="105267996"/>
<dbReference type="GO" id="GO:0004984">
    <property type="term" value="F:olfactory receptor activity"/>
    <property type="evidence" value="ECO:0007669"/>
    <property type="project" value="InterPro"/>
</dbReference>
<feature type="transmembrane region" description="Helical" evidence="10">
    <location>
        <begin position="193"/>
        <end position="220"/>
    </location>
</feature>
<keyword evidence="3 10" id="KW-0716">Sensory transduction</keyword>
<feature type="transmembrane region" description="Helical" evidence="10">
    <location>
        <begin position="34"/>
        <end position="53"/>
    </location>
</feature>
<evidence type="ECO:0000256" key="4">
    <source>
        <dbReference type="ARBA" id="ARBA00022692"/>
    </source>
</evidence>
<dbReference type="GO" id="GO:0007165">
    <property type="term" value="P:signal transduction"/>
    <property type="evidence" value="ECO:0007669"/>
    <property type="project" value="UniProtKB-KW"/>
</dbReference>
<evidence type="ECO:0000256" key="8">
    <source>
        <dbReference type="ARBA" id="ARBA00023170"/>
    </source>
</evidence>
<keyword evidence="2" id="KW-1003">Cell membrane</keyword>
<keyword evidence="8 10" id="KW-0675">Receptor</keyword>
<reference evidence="12" key="1">
    <citation type="submission" date="2025-08" db="UniProtKB">
        <authorList>
            <consortium name="RefSeq"/>
        </authorList>
    </citation>
    <scope>IDENTIFICATION</scope>
    <source>
        <strain evidence="12">USDA-PBARC FA_bdor</strain>
        <tissue evidence="12">Whole organism</tissue>
    </source>
</reference>
<dbReference type="PANTHER" id="PTHR21137:SF35">
    <property type="entry name" value="ODORANT RECEPTOR 19A-RELATED"/>
    <property type="match status" value="1"/>
</dbReference>
<keyword evidence="5 10" id="KW-0552">Olfaction</keyword>
<dbReference type="InterPro" id="IPR004117">
    <property type="entry name" value="7tm6_olfct_rcpt"/>
</dbReference>
<dbReference type="KEGG" id="fas:105267996"/>
<feature type="transmembrane region" description="Helical" evidence="10">
    <location>
        <begin position="126"/>
        <end position="143"/>
    </location>
</feature>
<organism evidence="11 12">
    <name type="scientific">Fopius arisanus</name>
    <dbReference type="NCBI Taxonomy" id="64838"/>
    <lineage>
        <taxon>Eukaryota</taxon>
        <taxon>Metazoa</taxon>
        <taxon>Ecdysozoa</taxon>
        <taxon>Arthropoda</taxon>
        <taxon>Hexapoda</taxon>
        <taxon>Insecta</taxon>
        <taxon>Pterygota</taxon>
        <taxon>Neoptera</taxon>
        <taxon>Endopterygota</taxon>
        <taxon>Hymenoptera</taxon>
        <taxon>Apocrita</taxon>
        <taxon>Ichneumonoidea</taxon>
        <taxon>Braconidae</taxon>
        <taxon>Opiinae</taxon>
        <taxon>Fopius</taxon>
    </lineage>
</organism>
<evidence type="ECO:0000313" key="12">
    <source>
        <dbReference type="RefSeq" id="XP_011305516.1"/>
    </source>
</evidence>